<evidence type="ECO:0000256" key="7">
    <source>
        <dbReference type="SAM" id="SignalP"/>
    </source>
</evidence>
<comment type="caution">
    <text evidence="9">The sequence shown here is derived from an EMBL/GenBank/DDBJ whole genome shotgun (WGS) entry which is preliminary data.</text>
</comment>
<dbReference type="CDD" id="cd07560">
    <property type="entry name" value="Peptidase_S41_CPP"/>
    <property type="match status" value="1"/>
</dbReference>
<proteinExistence type="inferred from homology"/>
<dbReference type="InterPro" id="IPR040573">
    <property type="entry name" value="TSP_N"/>
</dbReference>
<evidence type="ECO:0000256" key="3">
    <source>
        <dbReference type="ARBA" id="ARBA00022801"/>
    </source>
</evidence>
<keyword evidence="7" id="KW-0732">Signal</keyword>
<dbReference type="CDD" id="cd06782">
    <property type="entry name" value="cpPDZ_CPP-like"/>
    <property type="match status" value="1"/>
</dbReference>
<dbReference type="GO" id="GO:0007165">
    <property type="term" value="P:signal transduction"/>
    <property type="evidence" value="ECO:0007669"/>
    <property type="project" value="TreeGrafter"/>
</dbReference>
<feature type="region of interest" description="Disordered" evidence="6">
    <location>
        <begin position="722"/>
        <end position="745"/>
    </location>
</feature>
<evidence type="ECO:0000256" key="1">
    <source>
        <dbReference type="ARBA" id="ARBA00009179"/>
    </source>
</evidence>
<dbReference type="InterPro" id="IPR004447">
    <property type="entry name" value="Peptidase_S41A"/>
</dbReference>
<dbReference type="PANTHER" id="PTHR32060:SF22">
    <property type="entry name" value="CARBOXYL-TERMINAL-PROCESSING PEPTIDASE 3, CHLOROPLASTIC"/>
    <property type="match status" value="1"/>
</dbReference>
<evidence type="ECO:0000256" key="4">
    <source>
        <dbReference type="ARBA" id="ARBA00022825"/>
    </source>
</evidence>
<comment type="similarity">
    <text evidence="1 5">Belongs to the peptidase S41A family.</text>
</comment>
<dbReference type="Proteomes" id="UP000886812">
    <property type="component" value="Unassembled WGS sequence"/>
</dbReference>
<evidence type="ECO:0000256" key="6">
    <source>
        <dbReference type="SAM" id="MobiDB-lite"/>
    </source>
</evidence>
<dbReference type="InterPro" id="IPR036034">
    <property type="entry name" value="PDZ_sf"/>
</dbReference>
<name>A0A9D1NJS9_9BACT</name>
<dbReference type="SMART" id="SM00245">
    <property type="entry name" value="TSPc"/>
    <property type="match status" value="1"/>
</dbReference>
<reference evidence="9" key="2">
    <citation type="journal article" date="2021" name="PeerJ">
        <title>Extensive microbial diversity within the chicken gut microbiome revealed by metagenomics and culture.</title>
        <authorList>
            <person name="Gilroy R."/>
            <person name="Ravi A."/>
            <person name="Getino M."/>
            <person name="Pursley I."/>
            <person name="Horton D.L."/>
            <person name="Alikhan N.F."/>
            <person name="Baker D."/>
            <person name="Gharbi K."/>
            <person name="Hall N."/>
            <person name="Watson M."/>
            <person name="Adriaenssens E.M."/>
            <person name="Foster-Nyarko E."/>
            <person name="Jarju S."/>
            <person name="Secka A."/>
            <person name="Antonio M."/>
            <person name="Oren A."/>
            <person name="Chaudhuri R.R."/>
            <person name="La Ragione R."/>
            <person name="Hildebrand F."/>
            <person name="Pallen M.J."/>
        </authorList>
    </citation>
    <scope>NUCLEOTIDE SEQUENCE</scope>
    <source>
        <strain evidence="9">10669</strain>
    </source>
</reference>
<feature type="signal peptide" evidence="7">
    <location>
        <begin position="1"/>
        <end position="17"/>
    </location>
</feature>
<dbReference type="InterPro" id="IPR020992">
    <property type="entry name" value="Tail_Prtase_C"/>
</dbReference>
<dbReference type="NCBIfam" id="TIGR00225">
    <property type="entry name" value="prc"/>
    <property type="match status" value="1"/>
</dbReference>
<dbReference type="Gene3D" id="3.90.226.10">
    <property type="entry name" value="2-enoyl-CoA Hydratase, Chain A, domain 1"/>
    <property type="match status" value="1"/>
</dbReference>
<evidence type="ECO:0000256" key="2">
    <source>
        <dbReference type="ARBA" id="ARBA00022670"/>
    </source>
</evidence>
<dbReference type="Pfam" id="PF17804">
    <property type="entry name" value="TSP_NTD"/>
    <property type="match status" value="1"/>
</dbReference>
<feature type="region of interest" description="Disordered" evidence="6">
    <location>
        <begin position="192"/>
        <end position="225"/>
    </location>
</feature>
<organism evidence="9 10">
    <name type="scientific">Candidatus Spyradosoma merdigallinarum</name>
    <dbReference type="NCBI Taxonomy" id="2840950"/>
    <lineage>
        <taxon>Bacteria</taxon>
        <taxon>Pseudomonadati</taxon>
        <taxon>Verrucomicrobiota</taxon>
        <taxon>Opitutia</taxon>
        <taxon>Opitutia incertae sedis</taxon>
        <taxon>Candidatus Spyradosoma</taxon>
    </lineage>
</organism>
<dbReference type="GO" id="GO:0008236">
    <property type="term" value="F:serine-type peptidase activity"/>
    <property type="evidence" value="ECO:0007669"/>
    <property type="project" value="UniProtKB-KW"/>
</dbReference>
<dbReference type="SMART" id="SM00228">
    <property type="entry name" value="PDZ"/>
    <property type="match status" value="1"/>
</dbReference>
<gene>
    <name evidence="9" type="ORF">IAC75_04735</name>
</gene>
<dbReference type="InterPro" id="IPR029045">
    <property type="entry name" value="ClpP/crotonase-like_dom_sf"/>
</dbReference>
<protein>
    <submittedName>
        <fullName evidence="9">Carboxy terminal-processing peptidase</fullName>
    </submittedName>
</protein>
<dbReference type="SUPFAM" id="SSF50156">
    <property type="entry name" value="PDZ domain-like"/>
    <property type="match status" value="1"/>
</dbReference>
<dbReference type="SUPFAM" id="SSF52096">
    <property type="entry name" value="ClpP/crotonase"/>
    <property type="match status" value="1"/>
</dbReference>
<evidence type="ECO:0000256" key="5">
    <source>
        <dbReference type="RuleBase" id="RU004404"/>
    </source>
</evidence>
<dbReference type="InterPro" id="IPR001478">
    <property type="entry name" value="PDZ"/>
</dbReference>
<evidence type="ECO:0000259" key="8">
    <source>
        <dbReference type="PROSITE" id="PS50106"/>
    </source>
</evidence>
<dbReference type="PROSITE" id="PS50106">
    <property type="entry name" value="PDZ"/>
    <property type="match status" value="1"/>
</dbReference>
<accession>A0A9D1NJS9</accession>
<dbReference type="GO" id="GO:0030288">
    <property type="term" value="C:outer membrane-bounded periplasmic space"/>
    <property type="evidence" value="ECO:0007669"/>
    <property type="project" value="TreeGrafter"/>
</dbReference>
<dbReference type="InterPro" id="IPR005151">
    <property type="entry name" value="Tail-specific_protease"/>
</dbReference>
<keyword evidence="4 5" id="KW-0720">Serine protease</keyword>
<dbReference type="Pfam" id="PF03572">
    <property type="entry name" value="Peptidase_S41"/>
    <property type="match status" value="1"/>
</dbReference>
<reference evidence="9" key="1">
    <citation type="submission" date="2020-10" db="EMBL/GenBank/DDBJ databases">
        <authorList>
            <person name="Gilroy R."/>
        </authorList>
    </citation>
    <scope>NUCLEOTIDE SEQUENCE</scope>
    <source>
        <strain evidence="9">10669</strain>
    </source>
</reference>
<dbReference type="Gene3D" id="2.30.42.10">
    <property type="match status" value="1"/>
</dbReference>
<dbReference type="GO" id="GO:0004175">
    <property type="term" value="F:endopeptidase activity"/>
    <property type="evidence" value="ECO:0007669"/>
    <property type="project" value="TreeGrafter"/>
</dbReference>
<evidence type="ECO:0000313" key="9">
    <source>
        <dbReference type="EMBL" id="HIV04439.1"/>
    </source>
</evidence>
<keyword evidence="3 5" id="KW-0378">Hydrolase</keyword>
<dbReference type="GO" id="GO:0006508">
    <property type="term" value="P:proteolysis"/>
    <property type="evidence" value="ECO:0007669"/>
    <property type="project" value="UniProtKB-KW"/>
</dbReference>
<dbReference type="EMBL" id="DVOG01000125">
    <property type="protein sequence ID" value="HIV04439.1"/>
    <property type="molecule type" value="Genomic_DNA"/>
</dbReference>
<feature type="chain" id="PRO_5039257447" evidence="7">
    <location>
        <begin position="18"/>
        <end position="797"/>
    </location>
</feature>
<dbReference type="Pfam" id="PF11818">
    <property type="entry name" value="DUF3340"/>
    <property type="match status" value="1"/>
</dbReference>
<evidence type="ECO:0000313" key="10">
    <source>
        <dbReference type="Proteomes" id="UP000886812"/>
    </source>
</evidence>
<dbReference type="AlphaFoldDB" id="A0A9D1NJS9"/>
<sequence>MIPLLCAALAAGTPAFAETPPAQPVPAQETPAVVAPAQETMRYTTTREMMLETLLTAFFLEKAHILQEKIAGMDMAELLDSDCYALDPTRSIFLQSDVDALKARFAPTLSDYICRGNLHAAFTVYEVFTKRLEERVARIEKRLARPESFNLERADALSVDLKNAAWPADLAAADELWEKRLTNEIITELLGEKDDEGAADEKTEESAVAAVPAEKESDEEAHPSPEAVAAACAKLRERYAKLCSNLTLEPWEVEEIFLNALTTQYDPHTAFFSKQSMEEFEIMMRNSLCGIGAVLSMSDGYCTVREVMPGSPVERSGKISVGDRIVAVGSAEEGAELTDVVGMRLNRIVRMLRGKKGVPVRLLVESGSDRSRQLVTLVRDEIKLTEQLASAQIFDVPAGGETVPVGVISLPSFYGKDRSADVSFSTSEDVKELLKKLKAANVRAIVLDLRRNGGGYLNEAVDLLELFVGSGVPVLQTQGAVGRPSTLRTGGTLGIVGGLIPMEPEWTGPVVVLVSKLSASASEIVAGALQDNRRALVVGDPQTHGKGSVQEVIPFKAYDAAQEASIKLTRSKWYAPSGNSIQIKGVSSDIVAPSVYSVLPVGEGDLDRPLPWDSVPSVLDDELPSWLSAPVSPELISALEKNSRRRQAELPEFLTLNRTIAWVDEREKTKEIPLSLRERLAMRDEDKVFSDWVKNDYAELKKNTGYRKTDVKLDAVLEQEKQSGENAAQKAKSSLRASNPAVVPGLAARDDEEEWPDYDVLLREAVRIAADWVEMLDDKGNPAAGTETAAARPAVAE</sequence>
<dbReference type="PANTHER" id="PTHR32060">
    <property type="entry name" value="TAIL-SPECIFIC PROTEASE"/>
    <property type="match status" value="1"/>
</dbReference>
<feature type="domain" description="PDZ" evidence="8">
    <location>
        <begin position="281"/>
        <end position="353"/>
    </location>
</feature>
<keyword evidence="2 5" id="KW-0645">Protease</keyword>
<dbReference type="Pfam" id="PF00595">
    <property type="entry name" value="PDZ"/>
    <property type="match status" value="1"/>
</dbReference>